<dbReference type="Pfam" id="PF00069">
    <property type="entry name" value="Pkinase"/>
    <property type="match status" value="1"/>
</dbReference>
<dbReference type="InterPro" id="IPR042095">
    <property type="entry name" value="SUMF_sf"/>
</dbReference>
<dbReference type="PANTHER" id="PTHR23150">
    <property type="entry name" value="SULFATASE MODIFYING FACTOR 1, 2"/>
    <property type="match status" value="1"/>
</dbReference>
<dbReference type="InterPro" id="IPR013229">
    <property type="entry name" value="PEGA"/>
</dbReference>
<evidence type="ECO:0000259" key="2">
    <source>
        <dbReference type="PROSITE" id="PS50011"/>
    </source>
</evidence>
<dbReference type="PANTHER" id="PTHR23150:SF19">
    <property type="entry name" value="FORMYLGLYCINE-GENERATING ENZYME"/>
    <property type="match status" value="1"/>
</dbReference>
<keyword evidence="1" id="KW-0812">Transmembrane</keyword>
<dbReference type="SMART" id="SM00220">
    <property type="entry name" value="S_TKc"/>
    <property type="match status" value="1"/>
</dbReference>
<proteinExistence type="predicted"/>
<name>A0ABU1AP37_9BACT</name>
<dbReference type="InterPro" id="IPR000719">
    <property type="entry name" value="Prot_kinase_dom"/>
</dbReference>
<dbReference type="SUPFAM" id="SSF56436">
    <property type="entry name" value="C-type lectin-like"/>
    <property type="match status" value="1"/>
</dbReference>
<dbReference type="Gene3D" id="3.90.1580.10">
    <property type="entry name" value="paralog of FGE (formylglycine-generating enzyme)"/>
    <property type="match status" value="1"/>
</dbReference>
<dbReference type="Pfam" id="PF03781">
    <property type="entry name" value="FGE-sulfatase"/>
    <property type="match status" value="1"/>
</dbReference>
<comment type="caution">
    <text evidence="3">The sequence shown here is derived from an EMBL/GenBank/DDBJ whole genome shotgun (WGS) entry which is preliminary data.</text>
</comment>
<feature type="domain" description="Protein kinase" evidence="2">
    <location>
        <begin position="34"/>
        <end position="310"/>
    </location>
</feature>
<accession>A0ABU1AP37</accession>
<evidence type="ECO:0000313" key="3">
    <source>
        <dbReference type="EMBL" id="MDQ8195610.1"/>
    </source>
</evidence>
<reference evidence="3 4" key="1">
    <citation type="submission" date="2023-04" db="EMBL/GenBank/DDBJ databases">
        <title>A novel bacteria isolated from coastal sediment.</title>
        <authorList>
            <person name="Liu X.-J."/>
            <person name="Du Z.-J."/>
        </authorList>
    </citation>
    <scope>NUCLEOTIDE SEQUENCE [LARGE SCALE GENOMIC DNA]</scope>
    <source>
        <strain evidence="3 4">SDUM461004</strain>
    </source>
</reference>
<dbReference type="InterPro" id="IPR051043">
    <property type="entry name" value="Sulfatase_Mod_Factor_Kinase"/>
</dbReference>
<dbReference type="PROSITE" id="PS50011">
    <property type="entry name" value="PROTEIN_KINASE_DOM"/>
    <property type="match status" value="1"/>
</dbReference>
<dbReference type="InterPro" id="IPR011009">
    <property type="entry name" value="Kinase-like_dom_sf"/>
</dbReference>
<sequence length="1015" mass="112520">MAHEETPPESVIAAQKREQLRNRVLKTGESFGNYRVVKCMCAGLLAHYYHMQHIRDLHDVTVGIFHHRTEGNEKFFKRLEVLQQRIATFDHEVIPKVRDCTKIDDRYCVFLDPVQGQTLSQYFEANGTPGRQGIGAKAVIRIIAQMLGALGYAHSQGVDHRDLDSDLIYIQEDGSVRFLGLGVKEALGVELFESIVSASVSPLVSSKTLGRLNSFDVMSPEYRSGVSEDARVDVYAVGYIGYWLLTGRKPQMAKYEPPTKIVDDISPNWNEFFEKCFERNQNQRYQSCKVALLGLKGTDDEPQSEGGGFIQRQIDRIPVPRKIVERGEMATRIYRLFLIGLVGVTMTAICASFLSVSYTGEIDYHREVAQLAAAGDRVDLELQVQPSVAKVELIGYSQRFVITQGAVNLKVQPGDYKLRVSAPHHVDEIVRVRIAKGDGPAQQLEIELKPAWTDIAIHTEPGASISVVDERDMQVELGIANESGTFSLNKGIFAGTYQVLVEKPGYQRKVLENQSIEFGTVSEIDAPLIPLPGTVLVETEPAGATITINDIELGQTPLSLRDVIPGDQYLVVARLAGYRPLGRRIEVKPGAELRLDLGKLVPLSGALHVSVQLVGAGAPPLSDLYADLEVLVDERSYAWGDPALESVPAGERRVQLQHPLYISQEYTVGIEDRGSSQVEVIMHPRPARVALDIPGQLEAEVRIDGNVVPLIAGGIQIPANQEVEFELRIRNYLTMLRVFDLGPNESLVWAVEPMPIPGPTPEHSWTVPYLGISFAWVPAGQFQMGSPLFEHARLPNEGPQTPVRFTEGYWAGVYEVTQAQFAEIMGRNPSKFLGGSRPVENVSWQEARDFCDLLTDFERDAGRLPEGYVYRLPSEAEWEYAARAGSITPFSFGDEADASLGHFRGVYPRDRQDGLRAPTGYGTSTVGRYQANAFGLYDVHGNVREWTLDRYNGRLDGDSLVNPEPRREGKRITVRGGGWEDSAARVRSSVRDEVSPNVTSNALGFRVVLAPVVSF</sequence>
<gene>
    <name evidence="3" type="ORF">QEH59_14345</name>
</gene>
<dbReference type="SUPFAM" id="SSF56112">
    <property type="entry name" value="Protein kinase-like (PK-like)"/>
    <property type="match status" value="1"/>
</dbReference>
<dbReference type="InterPro" id="IPR016187">
    <property type="entry name" value="CTDL_fold"/>
</dbReference>
<dbReference type="Gene3D" id="1.10.510.10">
    <property type="entry name" value="Transferase(Phosphotransferase) domain 1"/>
    <property type="match status" value="1"/>
</dbReference>
<dbReference type="EMBL" id="JARXIC010000027">
    <property type="protein sequence ID" value="MDQ8195610.1"/>
    <property type="molecule type" value="Genomic_DNA"/>
</dbReference>
<dbReference type="InterPro" id="IPR005532">
    <property type="entry name" value="SUMF_dom"/>
</dbReference>
<keyword evidence="1" id="KW-0472">Membrane</keyword>
<evidence type="ECO:0000313" key="4">
    <source>
        <dbReference type="Proteomes" id="UP001243717"/>
    </source>
</evidence>
<dbReference type="Pfam" id="PF08308">
    <property type="entry name" value="PEGA"/>
    <property type="match status" value="1"/>
</dbReference>
<organism evidence="3 4">
    <name type="scientific">Thalassobacterium sedimentorum</name>
    <dbReference type="NCBI Taxonomy" id="3041258"/>
    <lineage>
        <taxon>Bacteria</taxon>
        <taxon>Pseudomonadati</taxon>
        <taxon>Verrucomicrobiota</taxon>
        <taxon>Opitutia</taxon>
        <taxon>Puniceicoccales</taxon>
        <taxon>Coraliomargaritaceae</taxon>
        <taxon>Thalassobacterium</taxon>
    </lineage>
</organism>
<feature type="transmembrane region" description="Helical" evidence="1">
    <location>
        <begin position="336"/>
        <end position="358"/>
    </location>
</feature>
<dbReference type="Proteomes" id="UP001243717">
    <property type="component" value="Unassembled WGS sequence"/>
</dbReference>
<evidence type="ECO:0000256" key="1">
    <source>
        <dbReference type="SAM" id="Phobius"/>
    </source>
</evidence>
<protein>
    <submittedName>
        <fullName evidence="3">SUMF1/EgtB/PvdO family nonheme iron enzyme</fullName>
    </submittedName>
</protein>
<keyword evidence="4" id="KW-1185">Reference proteome</keyword>
<keyword evidence="1" id="KW-1133">Transmembrane helix</keyword>